<dbReference type="Gene3D" id="1.10.600.10">
    <property type="entry name" value="Farnesyl Diphosphate Synthase"/>
    <property type="match status" value="1"/>
</dbReference>
<organism evidence="2 3">
    <name type="scientific">Phytohabitans flavus</name>
    <dbReference type="NCBI Taxonomy" id="1076124"/>
    <lineage>
        <taxon>Bacteria</taxon>
        <taxon>Bacillati</taxon>
        <taxon>Actinomycetota</taxon>
        <taxon>Actinomycetes</taxon>
        <taxon>Micromonosporales</taxon>
        <taxon>Micromonosporaceae</taxon>
    </lineage>
</organism>
<reference evidence="2 3" key="2">
    <citation type="submission" date="2020-03" db="EMBL/GenBank/DDBJ databases">
        <authorList>
            <person name="Ichikawa N."/>
            <person name="Kimura A."/>
            <person name="Kitahashi Y."/>
            <person name="Uohara A."/>
        </authorList>
    </citation>
    <scope>NUCLEOTIDE SEQUENCE [LARGE SCALE GENOMIC DNA]</scope>
    <source>
        <strain evidence="2 3">NBRC 107702</strain>
    </source>
</reference>
<evidence type="ECO:0000313" key="3">
    <source>
        <dbReference type="Proteomes" id="UP000502508"/>
    </source>
</evidence>
<dbReference type="AlphaFoldDB" id="A0A6F8XRB8"/>
<dbReference type="PANTHER" id="PTHR31480">
    <property type="entry name" value="BIFUNCTIONAL LYCOPENE CYCLASE/PHYTOENE SYNTHASE"/>
    <property type="match status" value="1"/>
</dbReference>
<protein>
    <submittedName>
        <fullName evidence="2">Phytoene synthase</fullName>
    </submittedName>
</protein>
<dbReference type="KEGG" id="pfla:Pflav_027700"/>
<dbReference type="InterPro" id="IPR017827">
    <property type="entry name" value="HSQ_synthase_HpnC"/>
</dbReference>
<dbReference type="NCBIfam" id="TIGR03464">
    <property type="entry name" value="HpnC"/>
    <property type="match status" value="1"/>
</dbReference>
<dbReference type="InterPro" id="IPR002060">
    <property type="entry name" value="Squ/phyt_synthse"/>
</dbReference>
<evidence type="ECO:0000313" key="2">
    <source>
        <dbReference type="EMBL" id="BCB76360.1"/>
    </source>
</evidence>
<gene>
    <name evidence="2" type="ORF">Pflav_027700</name>
</gene>
<keyword evidence="3" id="KW-1185">Reference proteome</keyword>
<accession>A0A6F8XRB8</accession>
<feature type="compositionally biased region" description="Low complexity" evidence="1">
    <location>
        <begin position="1"/>
        <end position="16"/>
    </location>
</feature>
<dbReference type="Proteomes" id="UP000502508">
    <property type="component" value="Chromosome"/>
</dbReference>
<dbReference type="SFLD" id="SFLDS00005">
    <property type="entry name" value="Isoprenoid_Synthase_Type_I"/>
    <property type="match status" value="1"/>
</dbReference>
<dbReference type="SFLD" id="SFLDG01212">
    <property type="entry name" value="Phytoene_synthase_like"/>
    <property type="match status" value="1"/>
</dbReference>
<name>A0A6F8XRB8_9ACTN</name>
<reference evidence="2 3" key="1">
    <citation type="submission" date="2020-03" db="EMBL/GenBank/DDBJ databases">
        <title>Whole genome shotgun sequence of Phytohabitans flavus NBRC 107702.</title>
        <authorList>
            <person name="Komaki H."/>
            <person name="Tamura T."/>
        </authorList>
    </citation>
    <scope>NUCLEOTIDE SEQUENCE [LARGE SCALE GENOMIC DNA]</scope>
    <source>
        <strain evidence="2 3">NBRC 107702</strain>
    </source>
</reference>
<dbReference type="Pfam" id="PF00494">
    <property type="entry name" value="SQS_PSY"/>
    <property type="match status" value="1"/>
</dbReference>
<feature type="region of interest" description="Disordered" evidence="1">
    <location>
        <begin position="1"/>
        <end position="30"/>
    </location>
</feature>
<proteinExistence type="predicted"/>
<dbReference type="InterPro" id="IPR008949">
    <property type="entry name" value="Isoprenoid_synthase_dom_sf"/>
</dbReference>
<sequence length="297" mass="32464">MMAHPGSGSAGASRAGGARGTPGDTYLRRREQSENFPVALKVLPRELRTHLRAVYDVARVIDDLGDRDGGDRTAGLLAFRADLATVWQGGAPQANVLRRLVPTVQARSLSPKPFDDLVKANLQDQRVDRYATYAELRAYCALSADPVGRIVLAIFGASTPRAVQLSDRACTALQLIEHWQDVAEDRRAGRVYLPQEDLAAFDVPETDLDLPTTSGRLRRLMAYETERAEKLLDSGDHLLGMLRGWARLAVAGYVAGGRAAIDRLRESNWAIMSGSPGISRLAVVRHLSRGLMRRAVS</sequence>
<dbReference type="GO" id="GO:0004311">
    <property type="term" value="F:geranylgeranyl diphosphate synthase activity"/>
    <property type="evidence" value="ECO:0007669"/>
    <property type="project" value="InterPro"/>
</dbReference>
<dbReference type="EMBL" id="AP022870">
    <property type="protein sequence ID" value="BCB76360.1"/>
    <property type="molecule type" value="Genomic_DNA"/>
</dbReference>
<evidence type="ECO:0000256" key="1">
    <source>
        <dbReference type="SAM" id="MobiDB-lite"/>
    </source>
</evidence>
<dbReference type="InterPro" id="IPR044843">
    <property type="entry name" value="Trans_IPPS_bact-type"/>
</dbReference>
<dbReference type="SUPFAM" id="SSF48576">
    <property type="entry name" value="Terpenoid synthases"/>
    <property type="match status" value="1"/>
</dbReference>
<dbReference type="SFLD" id="SFLDG01018">
    <property type="entry name" value="Squalene/Phytoene_Synthase_Lik"/>
    <property type="match status" value="1"/>
</dbReference>